<dbReference type="Gene3D" id="3.40.50.12780">
    <property type="entry name" value="N-terminal domain of ligase-like"/>
    <property type="match status" value="1"/>
</dbReference>
<feature type="domain" description="AMP-binding enzyme C-terminal" evidence="4">
    <location>
        <begin position="429"/>
        <end position="504"/>
    </location>
</feature>
<evidence type="ECO:0000313" key="5">
    <source>
        <dbReference type="EMBL" id="TVT21118.1"/>
    </source>
</evidence>
<dbReference type="GO" id="GO:0031956">
    <property type="term" value="F:medium-chain fatty acid-CoA ligase activity"/>
    <property type="evidence" value="ECO:0007669"/>
    <property type="project" value="TreeGrafter"/>
</dbReference>
<feature type="domain" description="AMP-dependent synthetase/ligase" evidence="3">
    <location>
        <begin position="16"/>
        <end position="379"/>
    </location>
</feature>
<comment type="caution">
    <text evidence="5">The sequence shown here is derived from an EMBL/GenBank/DDBJ whole genome shotgun (WGS) entry which is preliminary data.</text>
</comment>
<dbReference type="SUPFAM" id="SSF56801">
    <property type="entry name" value="Acetyl-CoA synthetase-like"/>
    <property type="match status" value="1"/>
</dbReference>
<accession>A0A558AA32</accession>
<dbReference type="AlphaFoldDB" id="A0A558AA32"/>
<dbReference type="FunFam" id="3.30.300.30:FF:000008">
    <property type="entry name" value="2,3-dihydroxybenzoate-AMP ligase"/>
    <property type="match status" value="1"/>
</dbReference>
<dbReference type="EMBL" id="VJZA01000029">
    <property type="protein sequence ID" value="TVT21118.1"/>
    <property type="molecule type" value="Genomic_DNA"/>
</dbReference>
<gene>
    <name evidence="5" type="ORF">FNH06_17975</name>
</gene>
<evidence type="ECO:0000259" key="4">
    <source>
        <dbReference type="Pfam" id="PF13193"/>
    </source>
</evidence>
<dbReference type="InterPro" id="IPR045851">
    <property type="entry name" value="AMP-bd_C_sf"/>
</dbReference>
<dbReference type="InterPro" id="IPR025110">
    <property type="entry name" value="AMP-bd_C"/>
</dbReference>
<reference evidence="5 6" key="1">
    <citation type="submission" date="2019-07" db="EMBL/GenBank/DDBJ databases">
        <title>New species of Amycolatopsis and Streptomyces.</title>
        <authorList>
            <person name="Duangmal K."/>
            <person name="Teo W.F.A."/>
            <person name="Lipun K."/>
        </authorList>
    </citation>
    <scope>NUCLEOTIDE SEQUENCE [LARGE SCALE GENOMIC DNA]</scope>
    <source>
        <strain evidence="5 6">JCM 30562</strain>
    </source>
</reference>
<dbReference type="OrthoDB" id="9803968at2"/>
<keyword evidence="2" id="KW-0436">Ligase</keyword>
<comment type="similarity">
    <text evidence="1">Belongs to the ATP-dependent AMP-binding enzyme family.</text>
</comment>
<keyword evidence="6" id="KW-1185">Reference proteome</keyword>
<dbReference type="GO" id="GO:0006631">
    <property type="term" value="P:fatty acid metabolic process"/>
    <property type="evidence" value="ECO:0007669"/>
    <property type="project" value="TreeGrafter"/>
</dbReference>
<dbReference type="RefSeq" id="WP_144639878.1">
    <property type="nucleotide sequence ID" value="NZ_BNAX01000001.1"/>
</dbReference>
<dbReference type="InterPro" id="IPR000873">
    <property type="entry name" value="AMP-dep_synth/lig_dom"/>
</dbReference>
<dbReference type="Pfam" id="PF00501">
    <property type="entry name" value="AMP-binding"/>
    <property type="match status" value="1"/>
</dbReference>
<evidence type="ECO:0000313" key="6">
    <source>
        <dbReference type="Proteomes" id="UP000318578"/>
    </source>
</evidence>
<dbReference type="Proteomes" id="UP000318578">
    <property type="component" value="Unassembled WGS sequence"/>
</dbReference>
<dbReference type="Gene3D" id="3.30.300.30">
    <property type="match status" value="1"/>
</dbReference>
<dbReference type="PANTHER" id="PTHR43201:SF5">
    <property type="entry name" value="MEDIUM-CHAIN ACYL-COA LIGASE ACSF2, MITOCHONDRIAL"/>
    <property type="match status" value="1"/>
</dbReference>
<organism evidence="5 6">
    <name type="scientific">Amycolatopsis acidiphila</name>
    <dbReference type="NCBI Taxonomy" id="715473"/>
    <lineage>
        <taxon>Bacteria</taxon>
        <taxon>Bacillati</taxon>
        <taxon>Actinomycetota</taxon>
        <taxon>Actinomycetes</taxon>
        <taxon>Pseudonocardiales</taxon>
        <taxon>Pseudonocardiaceae</taxon>
        <taxon>Amycolatopsis</taxon>
    </lineage>
</organism>
<dbReference type="InterPro" id="IPR020845">
    <property type="entry name" value="AMP-binding_CS"/>
</dbReference>
<protein>
    <submittedName>
        <fullName evidence="5">AMP-binding protein</fullName>
    </submittedName>
</protein>
<dbReference type="Pfam" id="PF13193">
    <property type="entry name" value="AMP-binding_C"/>
    <property type="match status" value="1"/>
</dbReference>
<evidence type="ECO:0000259" key="3">
    <source>
        <dbReference type="Pfam" id="PF00501"/>
    </source>
</evidence>
<proteinExistence type="inferred from homology"/>
<evidence type="ECO:0000256" key="1">
    <source>
        <dbReference type="ARBA" id="ARBA00006432"/>
    </source>
</evidence>
<dbReference type="InterPro" id="IPR042099">
    <property type="entry name" value="ANL_N_sf"/>
</dbReference>
<evidence type="ECO:0000256" key="2">
    <source>
        <dbReference type="ARBA" id="ARBA00022598"/>
    </source>
</evidence>
<sequence>MPTSRTEHCLGDIPRRNAVRYAEVPSYVADGRGVTHGELYGRASALAAALAKAGLRRQDRIALFGRNSIAFGEVLAAGQLSGIIVATVNFRLAAPEIGRILADANPRVLFVDAEYLPVIDLARAELDLGLIVCLDHTERTDVVRYEDFLSSTAGADLPFSARPEDIACLIYTSGTTGRPKGCILGQRELFHGAHLMNVEMRTGSDDRVLLTMPLFHIGAMAIGLGLHARGGTSVLHRQFDPVAVLDTVAGQDITVLHLAPTMLQALLREAAGRPGSLAGVRTVVYSAAPITAPVLQAAMTAMPGAGCLNLYGQTEVMTSGLPRELHRGEGAARERRLSSVGHPFPDNAVRIVGEDGTECPPGTPGEVTVASPAMFRGYWNDSAATAATLRDGWCHTGDVGVLDEEGLLHLVDRKKDVIISGGENIYSLEVEEALVTHPGVVQCAVVGIPDERWGEAVCAVVVPAEGAAIDVTDLREHVSARIARYKAPRSVVVVEELPVLPTGKVDKKALRQQFAARQETGA</sequence>
<dbReference type="PROSITE" id="PS00455">
    <property type="entry name" value="AMP_BINDING"/>
    <property type="match status" value="1"/>
</dbReference>
<dbReference type="PANTHER" id="PTHR43201">
    <property type="entry name" value="ACYL-COA SYNTHETASE"/>
    <property type="match status" value="1"/>
</dbReference>
<name>A0A558AA32_9PSEU</name>